<dbReference type="Pfam" id="PF20183">
    <property type="entry name" value="DUF6546"/>
    <property type="match status" value="1"/>
</dbReference>
<dbReference type="Proteomes" id="UP000288859">
    <property type="component" value="Unassembled WGS sequence"/>
</dbReference>
<comment type="caution">
    <text evidence="2">The sequence shown here is derived from an EMBL/GenBank/DDBJ whole genome shotgun (WGS) entry which is preliminary data.</text>
</comment>
<proteinExistence type="predicted"/>
<dbReference type="AlphaFoldDB" id="A0A438MWT4"/>
<dbReference type="OrthoDB" id="4802432at2759"/>
<dbReference type="EMBL" id="NAJM01000049">
    <property type="protein sequence ID" value="RVX67398.1"/>
    <property type="molecule type" value="Genomic_DNA"/>
</dbReference>
<evidence type="ECO:0000259" key="1">
    <source>
        <dbReference type="Pfam" id="PF20183"/>
    </source>
</evidence>
<sequence length="543" mass="62832">MASGWARLPQEVRLQILQTLIQDGCSLAGLATVSREWQTELERYNFARIKVTPSRLVNLGSMIHRNRALVNYIWFCLELRTYDCTECAPSSRKLTYEEWEEACCISDANGYPMDTLFEALFSVLSMWEPNGNLVLDISIYSPSDSKHWFPYLTFMPDSGSDMQSGRVEQETSNTVYDDPRHGWISGFREIPPLRHAFGKIFHSIMDVGPFDSDQLELQWWDQLPSVPAVTTILLRQQNRRRWKQDSLAHMFARFPRLQEVHYEPWREWCGLQEVTDKSEYCFVCLSNLRFARIYRATSLLTIRVRYLGFEYLFESIPRFTKNLKRLIVFENFNQQYPPTMQLFQRGVNLTKCDTFRKPSPGVSRSVALASLDLEHLAASFIVDASHFFDIEPCCEWPNLSSIVLTSTLLTPDEDPIKIGSMLEAAAAAALKMPRLKTMEIWNGRQGLAAMFKFQVFHKREEATITWIGTWQLTMKPSLIKAWKTVTDQYDSFRLNLVRERLDQVAINSHGDAIHHLRLSGQVIRPVSLQQIQMEQKSLNGVPT</sequence>
<feature type="domain" description="DUF6546" evidence="1">
    <location>
        <begin position="321"/>
        <end position="524"/>
    </location>
</feature>
<protein>
    <recommendedName>
        <fullName evidence="1">DUF6546 domain-containing protein</fullName>
    </recommendedName>
</protein>
<evidence type="ECO:0000313" key="3">
    <source>
        <dbReference type="Proteomes" id="UP000288859"/>
    </source>
</evidence>
<dbReference type="InterPro" id="IPR046676">
    <property type="entry name" value="DUF6546"/>
</dbReference>
<accession>A0A438MWT4</accession>
<organism evidence="2 3">
    <name type="scientific">Exophiala mesophila</name>
    <name type="common">Black yeast-like fungus</name>
    <dbReference type="NCBI Taxonomy" id="212818"/>
    <lineage>
        <taxon>Eukaryota</taxon>
        <taxon>Fungi</taxon>
        <taxon>Dikarya</taxon>
        <taxon>Ascomycota</taxon>
        <taxon>Pezizomycotina</taxon>
        <taxon>Eurotiomycetes</taxon>
        <taxon>Chaetothyriomycetidae</taxon>
        <taxon>Chaetothyriales</taxon>
        <taxon>Herpotrichiellaceae</taxon>
        <taxon>Exophiala</taxon>
    </lineage>
</organism>
<reference evidence="2 3" key="1">
    <citation type="submission" date="2017-03" db="EMBL/GenBank/DDBJ databases">
        <title>Genomes of endolithic fungi from Antarctica.</title>
        <authorList>
            <person name="Coleine C."/>
            <person name="Masonjones S."/>
            <person name="Stajich J.E."/>
        </authorList>
    </citation>
    <scope>NUCLEOTIDE SEQUENCE [LARGE SCALE GENOMIC DNA]</scope>
    <source>
        <strain evidence="2 3">CCFEE 6314</strain>
    </source>
</reference>
<gene>
    <name evidence="2" type="ORF">B0A52_09179</name>
</gene>
<name>A0A438MWT4_EXOME</name>
<evidence type="ECO:0000313" key="2">
    <source>
        <dbReference type="EMBL" id="RVX67398.1"/>
    </source>
</evidence>